<sequence>MYLQEEGVDATHLNNLISVRSLLVLLSRQVCGVRLRRPAGRSLRLAARRQVQTLADDLGALWEAEFVVGLWFRLDQSLPVILSKVSRWRQRATCSLLSSI</sequence>
<dbReference type="EMBL" id="SRLO01000248">
    <property type="protein sequence ID" value="TNN64674.1"/>
    <property type="molecule type" value="Genomic_DNA"/>
</dbReference>
<protein>
    <submittedName>
        <fullName evidence="1">Uncharacterized protein</fullName>
    </submittedName>
</protein>
<comment type="caution">
    <text evidence="1">The sequence shown here is derived from an EMBL/GenBank/DDBJ whole genome shotgun (WGS) entry which is preliminary data.</text>
</comment>
<keyword evidence="2" id="KW-1185">Reference proteome</keyword>
<organism evidence="1 2">
    <name type="scientific">Liparis tanakae</name>
    <name type="common">Tanaka's snailfish</name>
    <dbReference type="NCBI Taxonomy" id="230148"/>
    <lineage>
        <taxon>Eukaryota</taxon>
        <taxon>Metazoa</taxon>
        <taxon>Chordata</taxon>
        <taxon>Craniata</taxon>
        <taxon>Vertebrata</taxon>
        <taxon>Euteleostomi</taxon>
        <taxon>Actinopterygii</taxon>
        <taxon>Neopterygii</taxon>
        <taxon>Teleostei</taxon>
        <taxon>Neoteleostei</taxon>
        <taxon>Acanthomorphata</taxon>
        <taxon>Eupercaria</taxon>
        <taxon>Perciformes</taxon>
        <taxon>Cottioidei</taxon>
        <taxon>Cottales</taxon>
        <taxon>Liparidae</taxon>
        <taxon>Liparis</taxon>
    </lineage>
</organism>
<reference evidence="1 2" key="1">
    <citation type="submission" date="2019-03" db="EMBL/GenBank/DDBJ databases">
        <title>First draft genome of Liparis tanakae, snailfish: a comprehensive survey of snailfish specific genes.</title>
        <authorList>
            <person name="Kim W."/>
            <person name="Song I."/>
            <person name="Jeong J.-H."/>
            <person name="Kim D."/>
            <person name="Kim S."/>
            <person name="Ryu S."/>
            <person name="Song J.Y."/>
            <person name="Lee S.K."/>
        </authorList>
    </citation>
    <scope>NUCLEOTIDE SEQUENCE [LARGE SCALE GENOMIC DNA]</scope>
    <source>
        <tissue evidence="1">Muscle</tissue>
    </source>
</reference>
<name>A0A4Z2HIC8_9TELE</name>
<gene>
    <name evidence="1" type="ORF">EYF80_025081</name>
</gene>
<evidence type="ECO:0000313" key="1">
    <source>
        <dbReference type="EMBL" id="TNN64674.1"/>
    </source>
</evidence>
<dbReference type="AlphaFoldDB" id="A0A4Z2HIC8"/>
<evidence type="ECO:0000313" key="2">
    <source>
        <dbReference type="Proteomes" id="UP000314294"/>
    </source>
</evidence>
<dbReference type="Proteomes" id="UP000314294">
    <property type="component" value="Unassembled WGS sequence"/>
</dbReference>
<accession>A0A4Z2HIC8</accession>
<proteinExistence type="predicted"/>